<reference evidence="4 5" key="2">
    <citation type="submission" date="2017-12" db="EMBL/GenBank/DDBJ databases">
        <title>Genome sequence of Rhizobium sullae HCNT1 isolated from Sulla coronaria nodules and featuring peculiar denitrification phenotypes.</title>
        <authorList>
            <person name="De Diego-Diaz B."/>
            <person name="Treu L."/>
            <person name="Campanaro S."/>
            <person name="Da Silva Duarte V."/>
            <person name="Basaglia M."/>
            <person name="Favaro L."/>
            <person name="Casella S."/>
            <person name="Squartini A."/>
        </authorList>
    </citation>
    <scope>NUCLEOTIDE SEQUENCE [LARGE SCALE GENOMIC DNA]</scope>
    <source>
        <strain evidence="4 5">HCNT1</strain>
    </source>
</reference>
<dbReference type="InterPro" id="IPR002347">
    <property type="entry name" value="SDR_fam"/>
</dbReference>
<name>A0A2N0DA50_RHISU</name>
<dbReference type="PANTHER" id="PTHR43976:SF16">
    <property type="entry name" value="SHORT-CHAIN DEHYDROGENASE_REDUCTASE FAMILY PROTEIN"/>
    <property type="match status" value="1"/>
</dbReference>
<comment type="similarity">
    <text evidence="1 3">Belongs to the short-chain dehydrogenases/reductases (SDR) family.</text>
</comment>
<dbReference type="NCBIfam" id="NF005065">
    <property type="entry name" value="PRK06482.1"/>
    <property type="match status" value="1"/>
</dbReference>
<dbReference type="CDD" id="cd05374">
    <property type="entry name" value="17beta-HSD-like_SDR_c"/>
    <property type="match status" value="1"/>
</dbReference>
<dbReference type="RefSeq" id="WP_100771260.1">
    <property type="nucleotide sequence ID" value="NZ_PIQN01000008.1"/>
</dbReference>
<dbReference type="SUPFAM" id="SSF51735">
    <property type="entry name" value="NAD(P)-binding Rossmann-fold domains"/>
    <property type="match status" value="1"/>
</dbReference>
<dbReference type="PANTHER" id="PTHR43976">
    <property type="entry name" value="SHORT CHAIN DEHYDROGENASE"/>
    <property type="match status" value="1"/>
</dbReference>
<gene>
    <name evidence="4" type="ORF">CWR43_12940</name>
</gene>
<proteinExistence type="inferred from homology"/>
<evidence type="ECO:0000256" key="2">
    <source>
        <dbReference type="ARBA" id="ARBA00023002"/>
    </source>
</evidence>
<dbReference type="PRINTS" id="PR00081">
    <property type="entry name" value="GDHRDH"/>
</dbReference>
<dbReference type="AlphaFoldDB" id="A0A2N0DA50"/>
<sequence>MPKTWFITGASSGLGLEMTQQLLAQGHTVVATVRQPGSLTRVRQTYGERLDIVALDLVQPKSIRSAVEGASKRHGRIDVVVSNAGYGLFGAAEELTDEEIDRQIATNLTGSIHLIRAALPLLRKQGEGRIVQVSSEGGQIAYPGFSLDHATKWGIEGFVESVAHEVAPFGVDFIIAEPGPTGTNFGANLVRAEPMGAYEDTPAGAVRRAIGDGSFEIKGDAARTAAAILSAAESATPPLRLALGSTAYSSISQALSARLSAIEAQREVANSADRQDL</sequence>
<comment type="caution">
    <text evidence="4">The sequence shown here is derived from an EMBL/GenBank/DDBJ whole genome shotgun (WGS) entry which is preliminary data.</text>
</comment>
<dbReference type="Pfam" id="PF00106">
    <property type="entry name" value="adh_short"/>
    <property type="match status" value="1"/>
</dbReference>
<dbReference type="Proteomes" id="UP000232164">
    <property type="component" value="Unassembled WGS sequence"/>
</dbReference>
<dbReference type="EMBL" id="PIQN01000008">
    <property type="protein sequence ID" value="PKA42985.1"/>
    <property type="molecule type" value="Genomic_DNA"/>
</dbReference>
<evidence type="ECO:0000313" key="5">
    <source>
        <dbReference type="Proteomes" id="UP000232164"/>
    </source>
</evidence>
<organism evidence="4 5">
    <name type="scientific">Rhizobium sullae</name>
    <name type="common">Rhizobium hedysari</name>
    <dbReference type="NCBI Taxonomy" id="50338"/>
    <lineage>
        <taxon>Bacteria</taxon>
        <taxon>Pseudomonadati</taxon>
        <taxon>Pseudomonadota</taxon>
        <taxon>Alphaproteobacteria</taxon>
        <taxon>Hyphomicrobiales</taxon>
        <taxon>Rhizobiaceae</taxon>
        <taxon>Rhizobium/Agrobacterium group</taxon>
        <taxon>Rhizobium</taxon>
    </lineage>
</organism>
<dbReference type="GO" id="GO:0016491">
    <property type="term" value="F:oxidoreductase activity"/>
    <property type="evidence" value="ECO:0007669"/>
    <property type="project" value="UniProtKB-KW"/>
</dbReference>
<dbReference type="InterPro" id="IPR036291">
    <property type="entry name" value="NAD(P)-bd_dom_sf"/>
</dbReference>
<dbReference type="Gene3D" id="3.40.50.720">
    <property type="entry name" value="NAD(P)-binding Rossmann-like Domain"/>
    <property type="match status" value="1"/>
</dbReference>
<reference evidence="4 5" key="1">
    <citation type="submission" date="2017-11" db="EMBL/GenBank/DDBJ databases">
        <authorList>
            <person name="Han C.G."/>
        </authorList>
    </citation>
    <scope>NUCLEOTIDE SEQUENCE [LARGE SCALE GENOMIC DNA]</scope>
    <source>
        <strain evidence="4 5">HCNT1</strain>
    </source>
</reference>
<dbReference type="STRING" id="1041146.GCA_000427985_04218"/>
<evidence type="ECO:0000313" key="4">
    <source>
        <dbReference type="EMBL" id="PKA42985.1"/>
    </source>
</evidence>
<evidence type="ECO:0000256" key="3">
    <source>
        <dbReference type="RuleBase" id="RU000363"/>
    </source>
</evidence>
<dbReference type="InterPro" id="IPR051911">
    <property type="entry name" value="SDR_oxidoreductase"/>
</dbReference>
<accession>A0A2N0DA50</accession>
<protein>
    <submittedName>
        <fullName evidence="4">Short-chain dehydrogenase/reductase</fullName>
    </submittedName>
</protein>
<evidence type="ECO:0000256" key="1">
    <source>
        <dbReference type="ARBA" id="ARBA00006484"/>
    </source>
</evidence>
<dbReference type="PRINTS" id="PR00080">
    <property type="entry name" value="SDRFAMILY"/>
</dbReference>
<keyword evidence="2" id="KW-0560">Oxidoreductase</keyword>